<dbReference type="PANTHER" id="PTHR43300:SF11">
    <property type="entry name" value="ACETYLTRANSFERASE RV3034C-RELATED"/>
    <property type="match status" value="1"/>
</dbReference>
<comment type="similarity">
    <text evidence="1">Belongs to the transferase hexapeptide repeat family.</text>
</comment>
<dbReference type="InterPro" id="IPR001451">
    <property type="entry name" value="Hexapep"/>
</dbReference>
<name>A0ABW5K4G9_9FLAO</name>
<dbReference type="PROSITE" id="PS00101">
    <property type="entry name" value="HEXAPEP_TRANSFERASES"/>
    <property type="match status" value="1"/>
</dbReference>
<dbReference type="GO" id="GO:0016746">
    <property type="term" value="F:acyltransferase activity"/>
    <property type="evidence" value="ECO:0007669"/>
    <property type="project" value="UniProtKB-KW"/>
</dbReference>
<dbReference type="InterPro" id="IPR050179">
    <property type="entry name" value="Trans_hexapeptide_repeat"/>
</dbReference>
<comment type="caution">
    <text evidence="5">The sequence shown here is derived from an EMBL/GenBank/DDBJ whole genome shotgun (WGS) entry which is preliminary data.</text>
</comment>
<dbReference type="PANTHER" id="PTHR43300">
    <property type="entry name" value="ACETYLTRANSFERASE"/>
    <property type="match status" value="1"/>
</dbReference>
<reference evidence="6" key="1">
    <citation type="journal article" date="2019" name="Int. J. Syst. Evol. Microbiol.">
        <title>The Global Catalogue of Microorganisms (GCM) 10K type strain sequencing project: providing services to taxonomists for standard genome sequencing and annotation.</title>
        <authorList>
            <consortium name="The Broad Institute Genomics Platform"/>
            <consortium name="The Broad Institute Genome Sequencing Center for Infectious Disease"/>
            <person name="Wu L."/>
            <person name="Ma J."/>
        </authorList>
    </citation>
    <scope>NUCLEOTIDE SEQUENCE [LARGE SCALE GENOMIC DNA]</scope>
    <source>
        <strain evidence="6">KCTC 42808</strain>
    </source>
</reference>
<dbReference type="RefSeq" id="WP_379905012.1">
    <property type="nucleotide sequence ID" value="NZ_JBHULM010000011.1"/>
</dbReference>
<evidence type="ECO:0000256" key="2">
    <source>
        <dbReference type="ARBA" id="ARBA00022679"/>
    </source>
</evidence>
<keyword evidence="4 5" id="KW-0012">Acyltransferase</keyword>
<keyword evidence="3" id="KW-0677">Repeat</keyword>
<dbReference type="EMBL" id="JBHULM010000011">
    <property type="protein sequence ID" value="MFD2543283.1"/>
    <property type="molecule type" value="Genomic_DNA"/>
</dbReference>
<dbReference type="InterPro" id="IPR018357">
    <property type="entry name" value="Hexapep_transf_CS"/>
</dbReference>
<evidence type="ECO:0000256" key="1">
    <source>
        <dbReference type="ARBA" id="ARBA00007274"/>
    </source>
</evidence>
<gene>
    <name evidence="5" type="ORF">ACFSSB_13195</name>
</gene>
<evidence type="ECO:0000313" key="5">
    <source>
        <dbReference type="EMBL" id="MFD2543283.1"/>
    </source>
</evidence>
<dbReference type="EC" id="2.3.1.-" evidence="5"/>
<evidence type="ECO:0000256" key="4">
    <source>
        <dbReference type="ARBA" id="ARBA00023315"/>
    </source>
</evidence>
<proteinExistence type="inferred from homology"/>
<dbReference type="CDD" id="cd03349">
    <property type="entry name" value="LbH_XAT"/>
    <property type="match status" value="1"/>
</dbReference>
<organism evidence="5 6">
    <name type="scientific">Lacinutrix gracilariae</name>
    <dbReference type="NCBI Taxonomy" id="1747198"/>
    <lineage>
        <taxon>Bacteria</taxon>
        <taxon>Pseudomonadati</taxon>
        <taxon>Bacteroidota</taxon>
        <taxon>Flavobacteriia</taxon>
        <taxon>Flavobacteriales</taxon>
        <taxon>Flavobacteriaceae</taxon>
        <taxon>Lacinutrix</taxon>
    </lineage>
</organism>
<dbReference type="SUPFAM" id="SSF51161">
    <property type="entry name" value="Trimeric LpxA-like enzymes"/>
    <property type="match status" value="1"/>
</dbReference>
<keyword evidence="2 5" id="KW-0808">Transferase</keyword>
<keyword evidence="6" id="KW-1185">Reference proteome</keyword>
<accession>A0ABW5K4G9</accession>
<dbReference type="Proteomes" id="UP001597467">
    <property type="component" value="Unassembled WGS sequence"/>
</dbReference>
<dbReference type="Pfam" id="PF00132">
    <property type="entry name" value="Hexapep"/>
    <property type="match status" value="1"/>
</dbReference>
<sequence length="198" mass="21575">MKYPHVKLVHSVVLSNCKIANHVTIFGKTAISNSKIGAYSYIGGGSHIMNATIGKFCSIAPNVKIGLGIHPTHFISTYPGFYSDKASGVVKIQSLDGVIEHKEVIVKNDVWIGYGVTIVDGVTIGNGAIIASGAMVTKDVADYAVVGGVPAKEIKKRFTQEEKELLLNFKWWDKDLTEIKKNAKLFLTPAYFFKSNTL</sequence>
<evidence type="ECO:0000313" key="6">
    <source>
        <dbReference type="Proteomes" id="UP001597467"/>
    </source>
</evidence>
<evidence type="ECO:0000256" key="3">
    <source>
        <dbReference type="ARBA" id="ARBA00022737"/>
    </source>
</evidence>
<dbReference type="InterPro" id="IPR011004">
    <property type="entry name" value="Trimer_LpxA-like_sf"/>
</dbReference>
<protein>
    <submittedName>
        <fullName evidence="5">CatB-related O-acetyltransferase</fullName>
        <ecNumber evidence="5">2.3.1.-</ecNumber>
    </submittedName>
</protein>
<dbReference type="Gene3D" id="2.160.10.10">
    <property type="entry name" value="Hexapeptide repeat proteins"/>
    <property type="match status" value="1"/>
</dbReference>